<evidence type="ECO:0000313" key="2">
    <source>
        <dbReference type="Proteomes" id="UP001139521"/>
    </source>
</evidence>
<keyword evidence="2" id="KW-1185">Reference proteome</keyword>
<proteinExistence type="predicted"/>
<sequence length="127" mass="14344">MKKWLVISLGIVAVLLILAFSTTNLGTHISNFTEIYADEALHKDALDIANNDPKVMDYFGRISVKDNLSLLNGDVQYSEDHSKVELTFKVKGSKENGVMDIKATRNAEVWEYQSIILRSKDKKIELN</sequence>
<dbReference type="EMBL" id="JAKHSK010000037">
    <property type="protein sequence ID" value="MCL6220294.1"/>
    <property type="molecule type" value="Genomic_DNA"/>
</dbReference>
<gene>
    <name evidence="1" type="ORF">L1967_18540</name>
</gene>
<dbReference type="Pfam" id="PF08695">
    <property type="entry name" value="Coa1"/>
    <property type="match status" value="1"/>
</dbReference>
<accession>A0A9X2A4K1</accession>
<dbReference type="AlphaFoldDB" id="A0A9X2A4K1"/>
<evidence type="ECO:0000313" key="1">
    <source>
        <dbReference type="EMBL" id="MCL6220294.1"/>
    </source>
</evidence>
<dbReference type="Proteomes" id="UP001139521">
    <property type="component" value="Unassembled WGS sequence"/>
</dbReference>
<dbReference type="InterPro" id="IPR014807">
    <property type="entry name" value="Coa1"/>
</dbReference>
<dbReference type="RefSeq" id="WP_249602995.1">
    <property type="nucleotide sequence ID" value="NZ_JAKHSK010000037.1"/>
</dbReference>
<name>A0A9X2A4K1_9FLAO</name>
<organism evidence="1 2">
    <name type="scientific">Zunongwangia pacifica</name>
    <dbReference type="NCBI Taxonomy" id="2911062"/>
    <lineage>
        <taxon>Bacteria</taxon>
        <taxon>Pseudomonadati</taxon>
        <taxon>Bacteroidota</taxon>
        <taxon>Flavobacteriia</taxon>
        <taxon>Flavobacteriales</taxon>
        <taxon>Flavobacteriaceae</taxon>
        <taxon>Zunongwangia</taxon>
    </lineage>
</organism>
<comment type="caution">
    <text evidence="1">The sequence shown here is derived from an EMBL/GenBank/DDBJ whole genome shotgun (WGS) entry which is preliminary data.</text>
</comment>
<protein>
    <submittedName>
        <fullName evidence="1">Cytochrome c oxidase assembly factor 1 family protein</fullName>
    </submittedName>
</protein>
<reference evidence="1" key="1">
    <citation type="submission" date="2022-01" db="EMBL/GenBank/DDBJ databases">
        <title>Genome sequencing of Zunongwangia sp. M21534 genome.</title>
        <authorList>
            <person name="Chen Y."/>
            <person name="Dong C."/>
            <person name="Shao Z."/>
        </authorList>
    </citation>
    <scope>NUCLEOTIDE SEQUENCE</scope>
    <source>
        <strain evidence="1">MCCC M21534</strain>
    </source>
</reference>